<dbReference type="AlphaFoldDB" id="A0A6J5BHR1"/>
<keyword evidence="1" id="KW-0233">DNA recombination</keyword>
<dbReference type="Proteomes" id="UP000494255">
    <property type="component" value="Unassembled WGS sequence"/>
</dbReference>
<evidence type="ECO:0000256" key="1">
    <source>
        <dbReference type="ARBA" id="ARBA00023172"/>
    </source>
</evidence>
<organism evidence="3 4">
    <name type="scientific">Paraburkholderia sediminicola</name>
    <dbReference type="NCBI Taxonomy" id="458836"/>
    <lineage>
        <taxon>Bacteria</taxon>
        <taxon>Pseudomonadati</taxon>
        <taxon>Pseudomonadota</taxon>
        <taxon>Betaproteobacteria</taxon>
        <taxon>Burkholderiales</taxon>
        <taxon>Burkholderiaceae</taxon>
        <taxon>Paraburkholderia</taxon>
    </lineage>
</organism>
<gene>
    <name evidence="3" type="ORF">LMG24238_03944</name>
</gene>
<feature type="domain" description="Tyr recombinase" evidence="2">
    <location>
        <begin position="217"/>
        <end position="439"/>
    </location>
</feature>
<dbReference type="EMBL" id="CADIKC010000005">
    <property type="protein sequence ID" value="CAB3706804.1"/>
    <property type="molecule type" value="Genomic_DNA"/>
</dbReference>
<evidence type="ECO:0000259" key="2">
    <source>
        <dbReference type="PROSITE" id="PS51898"/>
    </source>
</evidence>
<dbReference type="GO" id="GO:0015074">
    <property type="term" value="P:DNA integration"/>
    <property type="evidence" value="ECO:0007669"/>
    <property type="project" value="InterPro"/>
</dbReference>
<accession>A0A6J5BHR1</accession>
<name>A0A6J5BHR1_9BURK</name>
<dbReference type="Gene3D" id="1.10.443.10">
    <property type="entry name" value="Intergrase catalytic core"/>
    <property type="match status" value="1"/>
</dbReference>
<dbReference type="GO" id="GO:0003677">
    <property type="term" value="F:DNA binding"/>
    <property type="evidence" value="ECO:0007669"/>
    <property type="project" value="InterPro"/>
</dbReference>
<dbReference type="Pfam" id="PF00589">
    <property type="entry name" value="Phage_integrase"/>
    <property type="match status" value="1"/>
</dbReference>
<reference evidence="3 4" key="1">
    <citation type="submission" date="2020-04" db="EMBL/GenBank/DDBJ databases">
        <authorList>
            <person name="De Canck E."/>
        </authorList>
    </citation>
    <scope>NUCLEOTIDE SEQUENCE [LARGE SCALE GENOMIC DNA]</scope>
    <source>
        <strain evidence="3 4">LMG 24238</strain>
    </source>
</reference>
<sequence length="597" mass="67047">MGSSGRNVTHLEHVPLLEDKDLAIRWDTLIPSGKGTRHQRHVLMKSTKQLFQLMYGASNIRGKHYGETTKLQGFGNLRVLARWMVRNSIWRFSDISQKDIVKFIASRRPRKDALSERTVASWISKFQLMFDLAGKYDFSLTVDIRTIDDQIYEKVRGRPARPWKSLDANITIALIRDALQWIQDFAPFFESVAEESWLRSRRTIGLSKKKRSVVSDKFYKQIFERPEYQKLAESLDFSGPVYKTISVGLSVMEGACAFLLLVLVGLRVSELLSLNKDCLIFEEVEGKSGLGYIKGVAAKKQGRARRWVAGPPVQEVINFLLRLTRHTRSPRIKSQALLLSRSKGSPLFWIGSAPTRWGSVTLSNRVKLFACSGMRKGGAKVSHLHPHMLRKTFAQLAVLRDKSRLEPVAAQLGHVYQSFTDNRYIGIDHDLATLLAEEDRRELASGLEVLLTSTAVGGKGAAALSAVREQAAKFRGKKTLRAFIEKLIDRGVLLGPCHWGFCVYSRSHSACDGSDTGPNPVNRAPDVCATCVNLAVTEKHISWWNERARDQELFLERPRLPVQTRLVVEEKLKKSRSVLAGLVKASAGVASTSPEKI</sequence>
<dbReference type="GO" id="GO:0006310">
    <property type="term" value="P:DNA recombination"/>
    <property type="evidence" value="ECO:0007669"/>
    <property type="project" value="UniProtKB-KW"/>
</dbReference>
<evidence type="ECO:0000313" key="3">
    <source>
        <dbReference type="EMBL" id="CAB3706804.1"/>
    </source>
</evidence>
<dbReference type="SUPFAM" id="SSF56349">
    <property type="entry name" value="DNA breaking-rejoining enzymes"/>
    <property type="match status" value="1"/>
</dbReference>
<dbReference type="InterPro" id="IPR011010">
    <property type="entry name" value="DNA_brk_join_enz"/>
</dbReference>
<dbReference type="InterPro" id="IPR002104">
    <property type="entry name" value="Integrase_catalytic"/>
</dbReference>
<dbReference type="InterPro" id="IPR013762">
    <property type="entry name" value="Integrase-like_cat_sf"/>
</dbReference>
<dbReference type="PROSITE" id="PS51898">
    <property type="entry name" value="TYR_RECOMBINASE"/>
    <property type="match status" value="1"/>
</dbReference>
<keyword evidence="4" id="KW-1185">Reference proteome</keyword>
<proteinExistence type="predicted"/>
<protein>
    <recommendedName>
        <fullName evidence="2">Tyr recombinase domain-containing protein</fullName>
    </recommendedName>
</protein>
<evidence type="ECO:0000313" key="4">
    <source>
        <dbReference type="Proteomes" id="UP000494255"/>
    </source>
</evidence>